<feature type="compositionally biased region" description="Acidic residues" evidence="1">
    <location>
        <begin position="25"/>
        <end position="39"/>
    </location>
</feature>
<dbReference type="OrthoDB" id="3800294at2759"/>
<protein>
    <submittedName>
        <fullName evidence="2">Uncharacterized protein</fullName>
    </submittedName>
</protein>
<gene>
    <name evidence="2" type="ORF">N0V91_002206</name>
</gene>
<sequence length="211" mass="24033">MDFPKYLRYTPVIKALIQQHLRDSDSEDDADPEEADDANGDLVRVLPNCPSEGDLLDCRSRLQQRCDQEQCRLEELLADDAYREVRLQSDSLAEWKNRRVSHEIFGAGSNFPDTAVLERIREGRGPRDQRAEDLLTALRDVPVREYGAESYNDMRRVLLAGDKRVSGDLEEDESARESLKAAIDRRAHLLKASTRGSDENLFLEESSAEIL</sequence>
<dbReference type="EMBL" id="JAPEVA010000009">
    <property type="protein sequence ID" value="KAJ4410196.1"/>
    <property type="molecule type" value="Genomic_DNA"/>
</dbReference>
<accession>A0A9W8ZJA6</accession>
<evidence type="ECO:0000313" key="3">
    <source>
        <dbReference type="Proteomes" id="UP001140510"/>
    </source>
</evidence>
<comment type="caution">
    <text evidence="2">The sequence shown here is derived from an EMBL/GenBank/DDBJ whole genome shotgun (WGS) entry which is preliminary data.</text>
</comment>
<feature type="region of interest" description="Disordered" evidence="1">
    <location>
        <begin position="21"/>
        <end position="41"/>
    </location>
</feature>
<organism evidence="2 3">
    <name type="scientific">Didymella pomorum</name>
    <dbReference type="NCBI Taxonomy" id="749634"/>
    <lineage>
        <taxon>Eukaryota</taxon>
        <taxon>Fungi</taxon>
        <taxon>Dikarya</taxon>
        <taxon>Ascomycota</taxon>
        <taxon>Pezizomycotina</taxon>
        <taxon>Dothideomycetes</taxon>
        <taxon>Pleosporomycetidae</taxon>
        <taxon>Pleosporales</taxon>
        <taxon>Pleosporineae</taxon>
        <taxon>Didymellaceae</taxon>
        <taxon>Didymella</taxon>
    </lineage>
</organism>
<reference evidence="2" key="1">
    <citation type="submission" date="2022-10" db="EMBL/GenBank/DDBJ databases">
        <title>Tapping the CABI collections for fungal endophytes: first genome assemblies for Collariella, Neodidymelliopsis, Ascochyta clinopodiicola, Didymella pomorum, Didymosphaeria variabile, Neocosmospora piperis and Neocucurbitaria cava.</title>
        <authorList>
            <person name="Hill R."/>
        </authorList>
    </citation>
    <scope>NUCLEOTIDE SEQUENCE</scope>
    <source>
        <strain evidence="2">IMI 355091</strain>
    </source>
</reference>
<dbReference type="AlphaFoldDB" id="A0A9W8ZJA6"/>
<keyword evidence="3" id="KW-1185">Reference proteome</keyword>
<proteinExistence type="predicted"/>
<name>A0A9W8ZJA6_9PLEO</name>
<dbReference type="Proteomes" id="UP001140510">
    <property type="component" value="Unassembled WGS sequence"/>
</dbReference>
<evidence type="ECO:0000313" key="2">
    <source>
        <dbReference type="EMBL" id="KAJ4410196.1"/>
    </source>
</evidence>
<evidence type="ECO:0000256" key="1">
    <source>
        <dbReference type="SAM" id="MobiDB-lite"/>
    </source>
</evidence>